<evidence type="ECO:0000256" key="15">
    <source>
        <dbReference type="ARBA" id="ARBA00044899"/>
    </source>
</evidence>
<keyword evidence="5 26" id="KW-1133">Transmembrane helix</keyword>
<evidence type="ECO:0000256" key="25">
    <source>
        <dbReference type="SAM" id="MobiDB-lite"/>
    </source>
</evidence>
<evidence type="ECO:0000256" key="24">
    <source>
        <dbReference type="ARBA" id="ARBA00046376"/>
    </source>
</evidence>
<dbReference type="EMBL" id="JAHKSW010000020">
    <property type="protein sequence ID" value="KAG7319643.1"/>
    <property type="molecule type" value="Genomic_DNA"/>
</dbReference>
<evidence type="ECO:0000256" key="3">
    <source>
        <dbReference type="ARBA" id="ARBA00022448"/>
    </source>
</evidence>
<evidence type="ECO:0000256" key="21">
    <source>
        <dbReference type="ARBA" id="ARBA00044985"/>
    </source>
</evidence>
<dbReference type="GO" id="GO:0022857">
    <property type="term" value="F:transmembrane transporter activity"/>
    <property type="evidence" value="ECO:0007669"/>
    <property type="project" value="InterPro"/>
</dbReference>
<feature type="transmembrane region" description="Helical" evidence="26">
    <location>
        <begin position="348"/>
        <end position="372"/>
    </location>
</feature>
<comment type="catalytic activity">
    <reaction evidence="11">
        <text>L-alpha-aminoacyl-L-histidine(out) = L-alpha-aminoacyl-L-histidine(in)</text>
        <dbReference type="Rhea" id="RHEA:79375"/>
        <dbReference type="ChEBI" id="CHEBI:229967"/>
    </reaction>
</comment>
<dbReference type="GO" id="GO:0005765">
    <property type="term" value="C:lysosomal membrane"/>
    <property type="evidence" value="ECO:0007669"/>
    <property type="project" value="UniProtKB-SubCell"/>
</dbReference>
<feature type="region of interest" description="Disordered" evidence="25">
    <location>
        <begin position="455"/>
        <end position="478"/>
    </location>
</feature>
<feature type="transmembrane region" description="Helical" evidence="26">
    <location>
        <begin position="323"/>
        <end position="342"/>
    </location>
</feature>
<evidence type="ECO:0000256" key="7">
    <source>
        <dbReference type="ARBA" id="ARBA00023228"/>
    </source>
</evidence>
<dbReference type="InterPro" id="IPR029362">
    <property type="entry name" value="IQCJ-SCHIP1_N"/>
</dbReference>
<feature type="region of interest" description="Disordered" evidence="25">
    <location>
        <begin position="741"/>
        <end position="768"/>
    </location>
</feature>
<name>A0A9D3NB28_9TELE</name>
<feature type="compositionally biased region" description="Low complexity" evidence="25">
    <location>
        <begin position="742"/>
        <end position="760"/>
    </location>
</feature>
<comment type="catalytic activity">
    <reaction evidence="20">
        <text>L-lysyl-glycine(out) = L-lysyl-glycine(in)</text>
        <dbReference type="Rhea" id="RHEA:79407"/>
        <dbReference type="ChEBI" id="CHEBI:191202"/>
    </reaction>
</comment>
<evidence type="ECO:0000256" key="26">
    <source>
        <dbReference type="SAM" id="Phobius"/>
    </source>
</evidence>
<dbReference type="PANTHER" id="PTHR23512">
    <property type="entry name" value="MAJOR FACILITATOR SUPERFAMILY DOMAIN-CONTAINING PROTEIN 1"/>
    <property type="match status" value="1"/>
</dbReference>
<dbReference type="CDD" id="cd17340">
    <property type="entry name" value="MFS_MFSD1"/>
    <property type="match status" value="1"/>
</dbReference>
<keyword evidence="7" id="KW-0458">Lysosome</keyword>
<evidence type="ECO:0000256" key="22">
    <source>
        <dbReference type="ARBA" id="ARBA00045018"/>
    </source>
</evidence>
<gene>
    <name evidence="28" type="ORF">KOW79_016786</name>
</gene>
<evidence type="ECO:0000256" key="10">
    <source>
        <dbReference type="ARBA" id="ARBA00044881"/>
    </source>
</evidence>
<comment type="caution">
    <text evidence="28">The sequence shown here is derived from an EMBL/GenBank/DDBJ whole genome shotgun (WGS) entry which is preliminary data.</text>
</comment>
<dbReference type="AlphaFoldDB" id="A0A9D3NB28"/>
<comment type="catalytic activity">
    <reaction evidence="9">
        <text>L-histidyl-glycine(out) = L-histidyl-glycine(in)</text>
        <dbReference type="Rhea" id="RHEA:79395"/>
        <dbReference type="ChEBI" id="CHEBI:229957"/>
    </reaction>
</comment>
<evidence type="ECO:0000256" key="23">
    <source>
        <dbReference type="ARBA" id="ARBA00045709"/>
    </source>
</evidence>
<evidence type="ECO:0000256" key="20">
    <source>
        <dbReference type="ARBA" id="ARBA00044924"/>
    </source>
</evidence>
<feature type="domain" description="Major facilitator superfamily (MFS) profile" evidence="27">
    <location>
        <begin position="31"/>
        <end position="437"/>
    </location>
</feature>
<comment type="catalytic activity">
    <reaction evidence="8">
        <text>L-lysyl-L-alanine(out) = L-lysyl-L-alanine(in)</text>
        <dbReference type="Rhea" id="RHEA:79399"/>
        <dbReference type="ChEBI" id="CHEBI:229954"/>
    </reaction>
</comment>
<evidence type="ECO:0000256" key="6">
    <source>
        <dbReference type="ARBA" id="ARBA00023136"/>
    </source>
</evidence>
<sequence>MADREENQRLLNEYDYGDRRRMSPFCDPNHLLHRIVVLVFMCFLGFGSYFCYDNPAALQKQVIQDMQLNTSRFMQLYAWYSWPNVFLCFLGGFLLDRVFGIRMGTVIFALFVCVGQVIFALGALVNHFWLMEFGRFVFGIGGESLAVAQNTYAVNWFKGKELNLVFGLQLSMARVGSTVNMNIMSWVYDKVTDMLGYTGHFTLGIALMIAASTCVLSLICALLLAYFDKRAERILNKEQGKTGEVIKLKDVKDFPFQLWMIFIICVGYYVAIFPFIGLGQVFFIEKFNFSPTQARLINSIVYIISAPASPVLGFMVDKTGKNITWVLCAVVATLIAHMMLAFTFWNPWLAMVLLGVSYSLLACALWPMVAFVVPEHQLGTAYGFMQSIQNLGLALISMAAGSILDSKGYLFLEVFFCACICLSLMAVLMLYFADFVRGGDLNLSASARAKLQKGSSAESEVAQPQRLKKKKKQQEEQSHFKPLSSFVLRNRYLSRLGAQLPDHYNIHLSSLAYRITLPNCSISLRALIKHAEAEPSHWLSVSSRSRIFSRFSPLTVFLPDTLTETRHTGMLGTGDFREASRGEGARLRGESERKRLSLRITQDEGRKYHRFCNHGSAGLAGLKMERNRYQRTEIEENDVFQQEQQLLMEKKAIIIQRAWRTLLGRKQGWQEAPKNSINHLELVSQEDALPTNLHTGELGQNLTLDKLQSMKLITDGGYSLQNTQTAWQDFLQGQDILEKRSPSPLSLSSSDKMSTSVSMTTLSDGCTPDEGRKYHRFYDHSGDGLGGFKVERNQQHRTEGDDNAAHLQEQQLLMEKAILIQRAWRTLLERKQGWQEEPKSHMNHFELVTQEDALPTNLPTGELGQNLTLDELKTLQNITDGRYPLQNIQHSWGDFLQRQDILEKRSPSPPSLSSSDKMSTSISMTTLSDGSTPVVQWVVPHSPALSGEFFIQVLLFPLTSMKKHFRG</sequence>
<proteinExistence type="inferred from homology"/>
<comment type="function">
    <text evidence="23">Lysosomal dipeptide uniporter that selectively exports lysine, arginine or histidine-containing dipeptides with a net positive charge from the lysosome lumen into the cytosol. Could play a role in a specific type of protein O-glycosylation indirectly regulating macrophages migration and tissue invasion. Also essential for liver homeostasis.</text>
</comment>
<feature type="transmembrane region" description="Helical" evidence="26">
    <location>
        <begin position="200"/>
        <end position="227"/>
    </location>
</feature>
<comment type="catalytic activity">
    <reaction evidence="15">
        <text>L-arginyl-L-alpha-amino acid(out) = L-arginyl-L-alpha-amino acid(in)</text>
        <dbReference type="Rhea" id="RHEA:79371"/>
        <dbReference type="ChEBI" id="CHEBI:84315"/>
    </reaction>
</comment>
<dbReference type="PROSITE" id="PS50850">
    <property type="entry name" value="MFS"/>
    <property type="match status" value="1"/>
</dbReference>
<keyword evidence="29" id="KW-1185">Reference proteome</keyword>
<dbReference type="Pfam" id="PF15157">
    <property type="entry name" value="IQCJ-SCHIP1"/>
    <property type="match status" value="2"/>
</dbReference>
<accession>A0A9D3NB28</accession>
<evidence type="ECO:0000256" key="19">
    <source>
        <dbReference type="ARBA" id="ARBA00044919"/>
    </source>
</evidence>
<comment type="subcellular location">
    <subcellularLocation>
        <location evidence="1">Lysosome membrane</location>
        <topology evidence="1">Multi-pass membrane protein</topology>
    </subcellularLocation>
</comment>
<comment type="catalytic activity">
    <reaction evidence="14">
        <text>L-aspartyl-L-lysine(out) = L-aspartyl-L-lysine(in)</text>
        <dbReference type="Rhea" id="RHEA:79411"/>
        <dbReference type="ChEBI" id="CHEBI:229953"/>
    </reaction>
</comment>
<comment type="catalytic activity">
    <reaction evidence="18">
        <text>L-histidyl-L-alpha-amino acid(out) = L-histidyl-L-alpha-amino acid(in)</text>
        <dbReference type="Rhea" id="RHEA:79379"/>
        <dbReference type="ChEBI" id="CHEBI:229964"/>
    </reaction>
</comment>
<feature type="transmembrane region" description="Helical" evidence="26">
    <location>
        <begin position="76"/>
        <end position="95"/>
    </location>
</feature>
<dbReference type="Pfam" id="PF07690">
    <property type="entry name" value="MFS_1"/>
    <property type="match status" value="1"/>
</dbReference>
<comment type="catalytic activity">
    <reaction evidence="16">
        <text>L-lysyl-L-lysine(out) = L-lysyl-L-lysine(in)</text>
        <dbReference type="Rhea" id="RHEA:79403"/>
        <dbReference type="ChEBI" id="CHEBI:229956"/>
    </reaction>
</comment>
<feature type="region of interest" description="Disordered" evidence="25">
    <location>
        <begin position="904"/>
        <end position="928"/>
    </location>
</feature>
<feature type="transmembrane region" description="Helical" evidence="26">
    <location>
        <begin position="258"/>
        <end position="284"/>
    </location>
</feature>
<feature type="transmembrane region" description="Helical" evidence="26">
    <location>
        <begin position="31"/>
        <end position="50"/>
    </location>
</feature>
<dbReference type="Pfam" id="PF00612">
    <property type="entry name" value="IQ"/>
    <property type="match status" value="2"/>
</dbReference>
<dbReference type="InterPro" id="IPR036259">
    <property type="entry name" value="MFS_trans_sf"/>
</dbReference>
<feature type="transmembrane region" description="Helical" evidence="26">
    <location>
        <begin position="384"/>
        <end position="404"/>
    </location>
</feature>
<reference evidence="28 29" key="1">
    <citation type="submission" date="2021-06" db="EMBL/GenBank/DDBJ databases">
        <title>Chromosome-level genome assembly of the red-tail catfish (Hemibagrus wyckioides).</title>
        <authorList>
            <person name="Shao F."/>
        </authorList>
    </citation>
    <scope>NUCLEOTIDE SEQUENCE [LARGE SCALE GENOMIC DNA]</scope>
    <source>
        <strain evidence="28">EC202008001</strain>
        <tissue evidence="28">Blood</tissue>
    </source>
</reference>
<evidence type="ECO:0000256" key="8">
    <source>
        <dbReference type="ARBA" id="ARBA00044876"/>
    </source>
</evidence>
<evidence type="ECO:0000256" key="18">
    <source>
        <dbReference type="ARBA" id="ARBA00044912"/>
    </source>
</evidence>
<dbReference type="InterPro" id="IPR052187">
    <property type="entry name" value="MFSD1"/>
</dbReference>
<evidence type="ECO:0000256" key="11">
    <source>
        <dbReference type="ARBA" id="ARBA00044884"/>
    </source>
</evidence>
<protein>
    <recommendedName>
        <fullName evidence="21">Lysosomal dipeptide transporter MFSD1</fullName>
    </recommendedName>
    <alternativeName>
        <fullName evidence="22">Major facilitator superfamily domain-containing protein 1</fullName>
    </alternativeName>
</protein>
<dbReference type="InterPro" id="IPR011701">
    <property type="entry name" value="MFS"/>
</dbReference>
<comment type="catalytic activity">
    <reaction evidence="17">
        <text>L-arginyl-glycine(out) = L-arginyl-glycine(in)</text>
        <dbReference type="Rhea" id="RHEA:79391"/>
        <dbReference type="ChEBI" id="CHEBI:229955"/>
    </reaction>
</comment>
<organism evidence="28 29">
    <name type="scientific">Hemibagrus wyckioides</name>
    <dbReference type="NCBI Taxonomy" id="337641"/>
    <lineage>
        <taxon>Eukaryota</taxon>
        <taxon>Metazoa</taxon>
        <taxon>Chordata</taxon>
        <taxon>Craniata</taxon>
        <taxon>Vertebrata</taxon>
        <taxon>Euteleostomi</taxon>
        <taxon>Actinopterygii</taxon>
        <taxon>Neopterygii</taxon>
        <taxon>Teleostei</taxon>
        <taxon>Ostariophysi</taxon>
        <taxon>Siluriformes</taxon>
        <taxon>Bagridae</taxon>
        <taxon>Hemibagrus</taxon>
    </lineage>
</organism>
<evidence type="ECO:0000256" key="4">
    <source>
        <dbReference type="ARBA" id="ARBA00022692"/>
    </source>
</evidence>
<dbReference type="SUPFAM" id="SSF103473">
    <property type="entry name" value="MFS general substrate transporter"/>
    <property type="match status" value="1"/>
</dbReference>
<evidence type="ECO:0000256" key="17">
    <source>
        <dbReference type="ARBA" id="ARBA00044903"/>
    </source>
</evidence>
<keyword evidence="3" id="KW-0813">Transport</keyword>
<evidence type="ECO:0000256" key="14">
    <source>
        <dbReference type="ARBA" id="ARBA00044898"/>
    </source>
</evidence>
<evidence type="ECO:0000313" key="28">
    <source>
        <dbReference type="EMBL" id="KAG7319643.1"/>
    </source>
</evidence>
<evidence type="ECO:0000256" key="1">
    <source>
        <dbReference type="ARBA" id="ARBA00004155"/>
    </source>
</evidence>
<keyword evidence="4 26" id="KW-0812">Transmembrane</keyword>
<dbReference type="OrthoDB" id="424834at2759"/>
<dbReference type="Proteomes" id="UP000824219">
    <property type="component" value="Linkage Group LG20"/>
</dbReference>
<dbReference type="InterPro" id="IPR020846">
    <property type="entry name" value="MFS_dom"/>
</dbReference>
<feature type="transmembrane region" description="Helical" evidence="26">
    <location>
        <begin position="410"/>
        <end position="433"/>
    </location>
</feature>
<evidence type="ECO:0000259" key="27">
    <source>
        <dbReference type="PROSITE" id="PS50850"/>
    </source>
</evidence>
<dbReference type="InterPro" id="IPR000048">
    <property type="entry name" value="IQ_motif_EF-hand-BS"/>
</dbReference>
<comment type="similarity">
    <text evidence="2">Belongs to the major facilitator superfamily.</text>
</comment>
<evidence type="ECO:0000256" key="13">
    <source>
        <dbReference type="ARBA" id="ARBA00044893"/>
    </source>
</evidence>
<evidence type="ECO:0000256" key="5">
    <source>
        <dbReference type="ARBA" id="ARBA00022989"/>
    </source>
</evidence>
<keyword evidence="6 26" id="KW-0472">Membrane</keyword>
<comment type="subunit">
    <text evidence="24">Homodimer. Interacts with lysosomal protein GLMP (via lumenal domain); the interaction starts while both proteins are still in the endoplasmic reticulum and is required for stabilization of MFSD1 in lysosomes but has no direct effect on its targeting to lysosomes or transporter activity.</text>
</comment>
<comment type="catalytic activity">
    <reaction evidence="19">
        <text>L-alanyl-L-lysine(out) = L-alanyl-L-lysine(in)</text>
        <dbReference type="Rhea" id="RHEA:79415"/>
        <dbReference type="ChEBI" id="CHEBI:192470"/>
    </reaction>
</comment>
<evidence type="ECO:0000256" key="12">
    <source>
        <dbReference type="ARBA" id="ARBA00044891"/>
    </source>
</evidence>
<dbReference type="Gene3D" id="1.20.1250.20">
    <property type="entry name" value="MFS general substrate transporter like domains"/>
    <property type="match status" value="2"/>
</dbReference>
<feature type="compositionally biased region" description="Low complexity" evidence="25">
    <location>
        <begin position="911"/>
        <end position="923"/>
    </location>
</feature>
<comment type="catalytic activity">
    <reaction evidence="10">
        <text>L-alpha-aminoacyl-L-arginine(out) = L-alpha-aminoacyl-L-arginine(in)</text>
        <dbReference type="Rhea" id="RHEA:79367"/>
        <dbReference type="ChEBI" id="CHEBI:229968"/>
    </reaction>
</comment>
<comment type="catalytic activity">
    <reaction evidence="13">
        <text>L-alpha-aminoacyl-L-lysine(out) = L-alpha-aminoacyl-L-lysine(in)</text>
        <dbReference type="Rhea" id="RHEA:79383"/>
        <dbReference type="ChEBI" id="CHEBI:229966"/>
    </reaction>
</comment>
<evidence type="ECO:0000313" key="29">
    <source>
        <dbReference type="Proteomes" id="UP000824219"/>
    </source>
</evidence>
<evidence type="ECO:0000256" key="9">
    <source>
        <dbReference type="ARBA" id="ARBA00044878"/>
    </source>
</evidence>
<evidence type="ECO:0000256" key="2">
    <source>
        <dbReference type="ARBA" id="ARBA00008335"/>
    </source>
</evidence>
<feature type="transmembrane region" description="Helical" evidence="26">
    <location>
        <begin position="107"/>
        <end position="130"/>
    </location>
</feature>
<comment type="catalytic activity">
    <reaction evidence="12">
        <text>L-lysyl-L-alpha-amino acid(out) = L-lysyl-L-alpha-amino acid(in)</text>
        <dbReference type="Rhea" id="RHEA:79387"/>
        <dbReference type="ChEBI" id="CHEBI:229965"/>
    </reaction>
</comment>
<evidence type="ECO:0000256" key="16">
    <source>
        <dbReference type="ARBA" id="ARBA00044900"/>
    </source>
</evidence>
<dbReference type="PANTHER" id="PTHR23512:SF3">
    <property type="entry name" value="MAJOR FACILITATOR SUPERFAMILY DOMAIN-CONTAINING PROTEIN 1"/>
    <property type="match status" value="1"/>
</dbReference>